<evidence type="ECO:0000313" key="1">
    <source>
        <dbReference type="EMBL" id="KAJ9589639.1"/>
    </source>
</evidence>
<keyword evidence="2" id="KW-1185">Reference proteome</keyword>
<dbReference type="EMBL" id="JASPKZ010004924">
    <property type="protein sequence ID" value="KAJ9589639.1"/>
    <property type="molecule type" value="Genomic_DNA"/>
</dbReference>
<dbReference type="AlphaFoldDB" id="A0AAD7ZZB0"/>
<comment type="caution">
    <text evidence="1">The sequence shown here is derived from an EMBL/GenBank/DDBJ whole genome shotgun (WGS) entry which is preliminary data.</text>
</comment>
<sequence length="54" mass="6117">KNVSHVPLTSSQKFLGLSAMSTVSNIISKFVQWKTGNLYYTYVTVLGVKEWIHD</sequence>
<reference evidence="1" key="1">
    <citation type="journal article" date="2023" name="IScience">
        <title>Live-bearing cockroach genome reveals convergent evolutionary mechanisms linked to viviparity in insects and beyond.</title>
        <authorList>
            <person name="Fouks B."/>
            <person name="Harrison M.C."/>
            <person name="Mikhailova A.A."/>
            <person name="Marchal E."/>
            <person name="English S."/>
            <person name="Carruthers M."/>
            <person name="Jennings E.C."/>
            <person name="Chiamaka E.L."/>
            <person name="Frigard R.A."/>
            <person name="Pippel M."/>
            <person name="Attardo G.M."/>
            <person name="Benoit J.B."/>
            <person name="Bornberg-Bauer E."/>
            <person name="Tobe S.S."/>
        </authorList>
    </citation>
    <scope>NUCLEOTIDE SEQUENCE</scope>
    <source>
        <strain evidence="1">Stay&amp;Tobe</strain>
    </source>
</reference>
<gene>
    <name evidence="1" type="ORF">L9F63_017164</name>
</gene>
<evidence type="ECO:0000313" key="2">
    <source>
        <dbReference type="Proteomes" id="UP001233999"/>
    </source>
</evidence>
<proteinExistence type="predicted"/>
<organism evidence="1 2">
    <name type="scientific">Diploptera punctata</name>
    <name type="common">Pacific beetle cockroach</name>
    <dbReference type="NCBI Taxonomy" id="6984"/>
    <lineage>
        <taxon>Eukaryota</taxon>
        <taxon>Metazoa</taxon>
        <taxon>Ecdysozoa</taxon>
        <taxon>Arthropoda</taxon>
        <taxon>Hexapoda</taxon>
        <taxon>Insecta</taxon>
        <taxon>Pterygota</taxon>
        <taxon>Neoptera</taxon>
        <taxon>Polyneoptera</taxon>
        <taxon>Dictyoptera</taxon>
        <taxon>Blattodea</taxon>
        <taxon>Blaberoidea</taxon>
        <taxon>Blaberidae</taxon>
        <taxon>Diplopterinae</taxon>
        <taxon>Diploptera</taxon>
    </lineage>
</organism>
<reference evidence="1" key="2">
    <citation type="submission" date="2023-05" db="EMBL/GenBank/DDBJ databases">
        <authorList>
            <person name="Fouks B."/>
        </authorList>
    </citation>
    <scope>NUCLEOTIDE SEQUENCE</scope>
    <source>
        <strain evidence="1">Stay&amp;Tobe</strain>
        <tissue evidence="1">Testes</tissue>
    </source>
</reference>
<protein>
    <submittedName>
        <fullName evidence="1">Uncharacterized protein</fullName>
    </submittedName>
</protein>
<name>A0AAD7ZZB0_DIPPU</name>
<dbReference type="Proteomes" id="UP001233999">
    <property type="component" value="Unassembled WGS sequence"/>
</dbReference>
<feature type="non-terminal residue" evidence="1">
    <location>
        <position position="1"/>
    </location>
</feature>
<feature type="non-terminal residue" evidence="1">
    <location>
        <position position="54"/>
    </location>
</feature>
<accession>A0AAD7ZZB0</accession>